<evidence type="ECO:0000313" key="1">
    <source>
        <dbReference type="EMBL" id="MBK9982994.1"/>
    </source>
</evidence>
<gene>
    <name evidence="1" type="ORF">IPP15_11325</name>
</gene>
<accession>A0A9D7SVP6</accession>
<proteinExistence type="predicted"/>
<protein>
    <submittedName>
        <fullName evidence="1">Uncharacterized protein</fullName>
    </submittedName>
</protein>
<dbReference type="EMBL" id="JADKGY010000008">
    <property type="protein sequence ID" value="MBK9982994.1"/>
    <property type="molecule type" value="Genomic_DNA"/>
</dbReference>
<dbReference type="Proteomes" id="UP000808337">
    <property type="component" value="Unassembled WGS sequence"/>
</dbReference>
<reference evidence="1 2" key="1">
    <citation type="submission" date="2020-10" db="EMBL/GenBank/DDBJ databases">
        <title>Connecting structure to function with the recovery of over 1000 high-quality activated sludge metagenome-assembled genomes encoding full-length rRNA genes using long-read sequencing.</title>
        <authorList>
            <person name="Singleton C.M."/>
            <person name="Petriglieri F."/>
            <person name="Kristensen J.M."/>
            <person name="Kirkegaard R.H."/>
            <person name="Michaelsen T.Y."/>
            <person name="Andersen M.H."/>
            <person name="Karst S.M."/>
            <person name="Dueholm M.S."/>
            <person name="Nielsen P.H."/>
            <person name="Albertsen M."/>
        </authorList>
    </citation>
    <scope>NUCLEOTIDE SEQUENCE [LARGE SCALE GENOMIC DNA]</scope>
    <source>
        <strain evidence="1">Ribe_18-Q3-R11-54_MAXAC.273</strain>
    </source>
</reference>
<comment type="caution">
    <text evidence="1">The sequence shown here is derived from an EMBL/GenBank/DDBJ whole genome shotgun (WGS) entry which is preliminary data.</text>
</comment>
<dbReference type="AlphaFoldDB" id="A0A9D7SVP6"/>
<organism evidence="1 2">
    <name type="scientific">Candidatus Opimibacter skivensis</name>
    <dbReference type="NCBI Taxonomy" id="2982028"/>
    <lineage>
        <taxon>Bacteria</taxon>
        <taxon>Pseudomonadati</taxon>
        <taxon>Bacteroidota</taxon>
        <taxon>Saprospiria</taxon>
        <taxon>Saprospirales</taxon>
        <taxon>Saprospiraceae</taxon>
        <taxon>Candidatus Opimibacter</taxon>
    </lineage>
</organism>
<sequence length="139" mass="15633">MEKAVLNFLSIKLTLMSLILVGIFFFAPSHLAAQTTIDYVSQANVLFIQTPAAKTKVDGKLLEINNLLGTLNNQSQEYLYTGFQRDFYAAIKDQLNADKTVREAMEFGIKFLITGNVATQLPKLNREQYKQEAINLLKA</sequence>
<name>A0A9D7SVP6_9BACT</name>
<evidence type="ECO:0000313" key="2">
    <source>
        <dbReference type="Proteomes" id="UP000808337"/>
    </source>
</evidence>